<dbReference type="Proteomes" id="UP000076722">
    <property type="component" value="Unassembled WGS sequence"/>
</dbReference>
<dbReference type="EMBL" id="KV419418">
    <property type="protein sequence ID" value="KZS90919.1"/>
    <property type="molecule type" value="Genomic_DNA"/>
</dbReference>
<evidence type="ECO:0000313" key="2">
    <source>
        <dbReference type="EMBL" id="KZS90919.1"/>
    </source>
</evidence>
<dbReference type="AlphaFoldDB" id="A0A164RV72"/>
<keyword evidence="3" id="KW-1185">Reference proteome</keyword>
<organism evidence="2 3">
    <name type="scientific">Sistotremastrum niveocremeum HHB9708</name>
    <dbReference type="NCBI Taxonomy" id="1314777"/>
    <lineage>
        <taxon>Eukaryota</taxon>
        <taxon>Fungi</taxon>
        <taxon>Dikarya</taxon>
        <taxon>Basidiomycota</taxon>
        <taxon>Agaricomycotina</taxon>
        <taxon>Agaricomycetes</taxon>
        <taxon>Sistotremastrales</taxon>
        <taxon>Sistotremastraceae</taxon>
        <taxon>Sertulicium</taxon>
        <taxon>Sertulicium niveocremeum</taxon>
    </lineage>
</organism>
<sequence length="165" mass="19048">MHRSPNQMDAFGNRGTSTSETSRTRSPPRPYPQERQNIELKVHRREIERKSQHKRSETGKRLIEWVKKNMPGHGAVGAADAGEIVLNTVEQYRRELRELQEYCKHLESIKHQTRQPSSAPRSHLAFPQPTAWQHPTSFANPTDCNFPSTNINHMFQSPYSGYDLS</sequence>
<accession>A0A164RV72</accession>
<evidence type="ECO:0000313" key="3">
    <source>
        <dbReference type="Proteomes" id="UP000076722"/>
    </source>
</evidence>
<evidence type="ECO:0000256" key="1">
    <source>
        <dbReference type="SAM" id="MobiDB-lite"/>
    </source>
</evidence>
<name>A0A164RV72_9AGAM</name>
<feature type="compositionally biased region" description="Low complexity" evidence="1">
    <location>
        <begin position="14"/>
        <end position="25"/>
    </location>
</feature>
<feature type="region of interest" description="Disordered" evidence="1">
    <location>
        <begin position="111"/>
        <end position="130"/>
    </location>
</feature>
<feature type="compositionally biased region" description="Basic and acidic residues" evidence="1">
    <location>
        <begin position="36"/>
        <end position="60"/>
    </location>
</feature>
<proteinExistence type="predicted"/>
<reference evidence="2 3" key="1">
    <citation type="journal article" date="2016" name="Mol. Biol. Evol.">
        <title>Comparative Genomics of Early-Diverging Mushroom-Forming Fungi Provides Insights into the Origins of Lignocellulose Decay Capabilities.</title>
        <authorList>
            <person name="Nagy L.G."/>
            <person name="Riley R."/>
            <person name="Tritt A."/>
            <person name="Adam C."/>
            <person name="Daum C."/>
            <person name="Floudas D."/>
            <person name="Sun H."/>
            <person name="Yadav J.S."/>
            <person name="Pangilinan J."/>
            <person name="Larsson K.H."/>
            <person name="Matsuura K."/>
            <person name="Barry K."/>
            <person name="Labutti K."/>
            <person name="Kuo R."/>
            <person name="Ohm R.A."/>
            <person name="Bhattacharya S.S."/>
            <person name="Shirouzu T."/>
            <person name="Yoshinaga Y."/>
            <person name="Martin F.M."/>
            <person name="Grigoriev I.V."/>
            <person name="Hibbett D.S."/>
        </authorList>
    </citation>
    <scope>NUCLEOTIDE SEQUENCE [LARGE SCALE GENOMIC DNA]</scope>
    <source>
        <strain evidence="2 3">HHB9708</strain>
    </source>
</reference>
<gene>
    <name evidence="2" type="ORF">SISNIDRAFT_487933</name>
</gene>
<feature type="region of interest" description="Disordered" evidence="1">
    <location>
        <begin position="1"/>
        <end position="60"/>
    </location>
</feature>
<protein>
    <submittedName>
        <fullName evidence="2">Uncharacterized protein</fullName>
    </submittedName>
</protein>